<dbReference type="InterPro" id="IPR000835">
    <property type="entry name" value="HTH_MarR-typ"/>
</dbReference>
<dbReference type="Proteomes" id="UP000004913">
    <property type="component" value="Unassembled WGS sequence"/>
</dbReference>
<dbReference type="eggNOG" id="COG1846">
    <property type="taxonomic scope" value="Bacteria"/>
</dbReference>
<dbReference type="GO" id="GO:0003700">
    <property type="term" value="F:DNA-binding transcription factor activity"/>
    <property type="evidence" value="ECO:0007669"/>
    <property type="project" value="InterPro"/>
</dbReference>
<dbReference type="Pfam" id="PF22381">
    <property type="entry name" value="Staph_reg_Sar_Rot"/>
    <property type="match status" value="1"/>
</dbReference>
<dbReference type="AlphaFoldDB" id="F5IWU4"/>
<reference evidence="9 10" key="1">
    <citation type="submission" date="2011-04" db="EMBL/GenBank/DDBJ databases">
        <title>The Genome Sequence of Dysgonomonas gadei ATCC BAA-286.</title>
        <authorList>
            <consortium name="The Broad Institute Genome Sequencing Platform"/>
            <person name="Earl A."/>
            <person name="Ward D."/>
            <person name="Feldgarden M."/>
            <person name="Gevers D."/>
            <person name="Pudlo N."/>
            <person name="Martens E."/>
            <person name="Allen-Vercoe E."/>
            <person name="Young S.K."/>
            <person name="Zeng Q."/>
            <person name="Gargeya S."/>
            <person name="Fitzgerald M."/>
            <person name="Haas B."/>
            <person name="Abouelleil A."/>
            <person name="Alvarado L."/>
            <person name="Arachchi H.M."/>
            <person name="Berlin A."/>
            <person name="Brown A."/>
            <person name="Chapman S.B."/>
            <person name="Chen Z."/>
            <person name="Dunbar C."/>
            <person name="Freedman E."/>
            <person name="Gearin G."/>
            <person name="Gellesch M."/>
            <person name="Goldberg J."/>
            <person name="Griggs A."/>
            <person name="Gujja S."/>
            <person name="Heiman D."/>
            <person name="Howarth C."/>
            <person name="Larson L."/>
            <person name="Lui A."/>
            <person name="MacDonald P.J.P."/>
            <person name="Mehta T."/>
            <person name="Montmayeur A."/>
            <person name="Murphy C."/>
            <person name="Neiman D."/>
            <person name="Pearson M."/>
            <person name="Priest M."/>
            <person name="Roberts A."/>
            <person name="Saif S."/>
            <person name="Shea T."/>
            <person name="Shenoy N."/>
            <person name="Sisk P."/>
            <person name="Stolte C."/>
            <person name="Sykes S."/>
            <person name="Yandava C."/>
            <person name="Wortman J."/>
            <person name="Nusbaum C."/>
            <person name="Birren B."/>
        </authorList>
    </citation>
    <scope>NUCLEOTIDE SEQUENCE [LARGE SCALE GENOMIC DNA]</scope>
    <source>
        <strain evidence="9 10">ATCC BAA-286</strain>
    </source>
</reference>
<dbReference type="PANTHER" id="PTHR42756:SF1">
    <property type="entry name" value="TRANSCRIPTIONAL REPRESSOR OF EMRAB OPERON"/>
    <property type="match status" value="1"/>
</dbReference>
<evidence type="ECO:0000313" key="10">
    <source>
        <dbReference type="Proteomes" id="UP000004913"/>
    </source>
</evidence>
<evidence type="ECO:0000313" key="9">
    <source>
        <dbReference type="EMBL" id="EGK02291.1"/>
    </source>
</evidence>
<gene>
    <name evidence="9" type="ORF">HMPREF9455_01561</name>
</gene>
<keyword evidence="2" id="KW-0805">Transcription regulation</keyword>
<evidence type="ECO:0000256" key="7">
    <source>
        <dbReference type="ARBA" id="ARBA00047207"/>
    </source>
</evidence>
<accession>F5IWU4</accession>
<sequence length="151" mass="17376">MDKVKIMNMRGVNVDSLIGHVFKLWMRTKKQILDEFGLTGPQYEVLSAIYYLGNYKKEIIQIDLSEETGIDPMTISTILRNLAKNNIITRMRGTKNTRVIYIEFTDVGEALYTMASTKMSLCCNNIYRNIDEKNLTSQLLVLSNELNKLNN</sequence>
<evidence type="ECO:0000256" key="1">
    <source>
        <dbReference type="ARBA" id="ARBA00004496"/>
    </source>
</evidence>
<keyword evidence="4" id="KW-0804">Transcription</keyword>
<dbReference type="InterPro" id="IPR036388">
    <property type="entry name" value="WH-like_DNA-bd_sf"/>
</dbReference>
<dbReference type="InterPro" id="IPR055166">
    <property type="entry name" value="Transc_reg_Sar_Rot_HTH"/>
</dbReference>
<evidence type="ECO:0000256" key="2">
    <source>
        <dbReference type="ARBA" id="ARBA00023015"/>
    </source>
</evidence>
<comment type="similarity">
    <text evidence="5">Belongs to the SarZ family.</text>
</comment>
<evidence type="ECO:0000259" key="8">
    <source>
        <dbReference type="PROSITE" id="PS50995"/>
    </source>
</evidence>
<protein>
    <recommendedName>
        <fullName evidence="6">HTH-type transcriptional regulator SarZ</fullName>
    </recommendedName>
    <alternativeName>
        <fullName evidence="7">Staphylococcal accessory regulator Z</fullName>
    </alternativeName>
</protein>
<evidence type="ECO:0000256" key="5">
    <source>
        <dbReference type="ARBA" id="ARBA00046337"/>
    </source>
</evidence>
<comment type="subcellular location">
    <subcellularLocation>
        <location evidence="1">Cytoplasm</location>
    </subcellularLocation>
</comment>
<dbReference type="GO" id="GO:0005737">
    <property type="term" value="C:cytoplasm"/>
    <property type="evidence" value="ECO:0007669"/>
    <property type="project" value="UniProtKB-SubCell"/>
</dbReference>
<evidence type="ECO:0000256" key="4">
    <source>
        <dbReference type="ARBA" id="ARBA00023163"/>
    </source>
</evidence>
<keyword evidence="3" id="KW-0238">DNA-binding</keyword>
<dbReference type="STRING" id="742766.HMPREF9455_01561"/>
<dbReference type="Gene3D" id="1.10.10.10">
    <property type="entry name" value="Winged helix-like DNA-binding domain superfamily/Winged helix DNA-binding domain"/>
    <property type="match status" value="1"/>
</dbReference>
<dbReference type="PANTHER" id="PTHR42756">
    <property type="entry name" value="TRANSCRIPTIONAL REGULATOR, MARR"/>
    <property type="match status" value="1"/>
</dbReference>
<dbReference type="GO" id="GO:0003677">
    <property type="term" value="F:DNA binding"/>
    <property type="evidence" value="ECO:0007669"/>
    <property type="project" value="UniProtKB-KW"/>
</dbReference>
<dbReference type="HOGENOM" id="CLU_083287_23_2_10"/>
<dbReference type="RefSeq" id="WP_006799076.1">
    <property type="nucleotide sequence ID" value="NZ_GL891981.1"/>
</dbReference>
<dbReference type="EMBL" id="ADLV01000018">
    <property type="protein sequence ID" value="EGK02291.1"/>
    <property type="molecule type" value="Genomic_DNA"/>
</dbReference>
<feature type="domain" description="HTH marR-type" evidence="8">
    <location>
        <begin position="1"/>
        <end position="151"/>
    </location>
</feature>
<dbReference type="SUPFAM" id="SSF46785">
    <property type="entry name" value="Winged helix' DNA-binding domain"/>
    <property type="match status" value="1"/>
</dbReference>
<dbReference type="InterPro" id="IPR036390">
    <property type="entry name" value="WH_DNA-bd_sf"/>
</dbReference>
<evidence type="ECO:0000256" key="6">
    <source>
        <dbReference type="ARBA" id="ARBA00047188"/>
    </source>
</evidence>
<dbReference type="PROSITE" id="PS50995">
    <property type="entry name" value="HTH_MARR_2"/>
    <property type="match status" value="1"/>
</dbReference>
<dbReference type="SMART" id="SM00347">
    <property type="entry name" value="HTH_MARR"/>
    <property type="match status" value="1"/>
</dbReference>
<keyword evidence="10" id="KW-1185">Reference proteome</keyword>
<organism evidence="9 10">
    <name type="scientific">Dysgonomonas gadei ATCC BAA-286</name>
    <dbReference type="NCBI Taxonomy" id="742766"/>
    <lineage>
        <taxon>Bacteria</taxon>
        <taxon>Pseudomonadati</taxon>
        <taxon>Bacteroidota</taxon>
        <taxon>Bacteroidia</taxon>
        <taxon>Bacteroidales</taxon>
        <taxon>Dysgonomonadaceae</taxon>
        <taxon>Dysgonomonas</taxon>
    </lineage>
</organism>
<proteinExistence type="inferred from homology"/>
<comment type="caution">
    <text evidence="9">The sequence shown here is derived from an EMBL/GenBank/DDBJ whole genome shotgun (WGS) entry which is preliminary data.</text>
</comment>
<dbReference type="OrthoDB" id="9806864at2"/>
<evidence type="ECO:0000256" key="3">
    <source>
        <dbReference type="ARBA" id="ARBA00023125"/>
    </source>
</evidence>
<name>F5IWU4_9BACT</name>